<dbReference type="InterPro" id="IPR037407">
    <property type="entry name" value="MLP_fam"/>
</dbReference>
<dbReference type="RefSeq" id="WP_381835423.1">
    <property type="nucleotide sequence ID" value="NZ_JBHTCF010000013.1"/>
</dbReference>
<dbReference type="SMART" id="SM00923">
    <property type="entry name" value="MbtH"/>
    <property type="match status" value="1"/>
</dbReference>
<reference evidence="3" key="1">
    <citation type="journal article" date="2019" name="Int. J. Syst. Evol. Microbiol.">
        <title>The Global Catalogue of Microorganisms (GCM) 10K type strain sequencing project: providing services to taxonomists for standard genome sequencing and annotation.</title>
        <authorList>
            <consortium name="The Broad Institute Genomics Platform"/>
            <consortium name="The Broad Institute Genome Sequencing Center for Infectious Disease"/>
            <person name="Wu L."/>
            <person name="Ma J."/>
        </authorList>
    </citation>
    <scope>NUCLEOTIDE SEQUENCE [LARGE SCALE GENOMIC DNA]</scope>
    <source>
        <strain evidence="3">SYNS20</strain>
    </source>
</reference>
<evidence type="ECO:0000313" key="3">
    <source>
        <dbReference type="Proteomes" id="UP001596523"/>
    </source>
</evidence>
<proteinExistence type="predicted"/>
<organism evidence="2 3">
    <name type="scientific">Streptomyces monticola</name>
    <dbReference type="NCBI Taxonomy" id="2666263"/>
    <lineage>
        <taxon>Bacteria</taxon>
        <taxon>Bacillati</taxon>
        <taxon>Actinomycetota</taxon>
        <taxon>Actinomycetes</taxon>
        <taxon>Kitasatosporales</taxon>
        <taxon>Streptomycetaceae</taxon>
        <taxon>Streptomyces</taxon>
    </lineage>
</organism>
<keyword evidence="3" id="KW-1185">Reference proteome</keyword>
<feature type="domain" description="MbtH-like" evidence="1">
    <location>
        <begin position="3"/>
        <end position="53"/>
    </location>
</feature>
<dbReference type="PANTHER" id="PTHR38444:SF1">
    <property type="entry name" value="ENTEROBACTIN BIOSYNTHESIS PROTEIN YBDZ"/>
    <property type="match status" value="1"/>
</dbReference>
<evidence type="ECO:0000313" key="2">
    <source>
        <dbReference type="EMBL" id="MFC7307921.1"/>
    </source>
</evidence>
<dbReference type="Proteomes" id="UP001596523">
    <property type="component" value="Unassembled WGS sequence"/>
</dbReference>
<evidence type="ECO:0000259" key="1">
    <source>
        <dbReference type="SMART" id="SM00923"/>
    </source>
</evidence>
<dbReference type="Gene3D" id="3.90.820.10">
    <property type="entry name" value="Structural Genomics, Unknown Function 30-nov-00 1gh9 Mol_id"/>
    <property type="match status" value="1"/>
</dbReference>
<sequence length="68" mass="7954">MPNPFEDEAGDFLVLINDELQHSLWPRQLPVPDGWRVGYGPEGRAECLRYVERSWTDMRPASLQRVQQ</sequence>
<comment type="caution">
    <text evidence="2">The sequence shown here is derived from an EMBL/GenBank/DDBJ whole genome shotgun (WGS) entry which is preliminary data.</text>
</comment>
<protein>
    <submittedName>
        <fullName evidence="2">MbtH family protein</fullName>
    </submittedName>
</protein>
<dbReference type="PANTHER" id="PTHR38444">
    <property type="entry name" value="ENTEROBACTIN BIOSYNTHESIS PROTEIN YBDZ"/>
    <property type="match status" value="1"/>
</dbReference>
<name>A0ABW2JRQ3_9ACTN</name>
<dbReference type="SUPFAM" id="SSF160582">
    <property type="entry name" value="MbtH-like"/>
    <property type="match status" value="1"/>
</dbReference>
<accession>A0ABW2JRQ3</accession>
<dbReference type="InterPro" id="IPR038020">
    <property type="entry name" value="MbtH-like_sf"/>
</dbReference>
<dbReference type="InterPro" id="IPR005153">
    <property type="entry name" value="MbtH-like_dom"/>
</dbReference>
<gene>
    <name evidence="2" type="ORF">ACFQVC_27300</name>
</gene>
<dbReference type="EMBL" id="JBHTCF010000013">
    <property type="protein sequence ID" value="MFC7307921.1"/>
    <property type="molecule type" value="Genomic_DNA"/>
</dbReference>
<dbReference type="Pfam" id="PF03621">
    <property type="entry name" value="MbtH"/>
    <property type="match status" value="1"/>
</dbReference>